<keyword evidence="2" id="KW-1185">Reference proteome</keyword>
<proteinExistence type="predicted"/>
<accession>A0A1Y6FHC4</accession>
<protein>
    <submittedName>
        <fullName evidence="1">Uncharacterized protein</fullName>
    </submittedName>
</protein>
<name>A0A1Y6FHC4_9SPHN</name>
<dbReference type="RefSeq" id="WP_086438228.1">
    <property type="nucleotide sequence ID" value="NZ_FXWG01000003.1"/>
</dbReference>
<evidence type="ECO:0000313" key="2">
    <source>
        <dbReference type="Proteomes" id="UP000194420"/>
    </source>
</evidence>
<gene>
    <name evidence="1" type="ORF">SAMN06297468_2320</name>
</gene>
<sequence>MTDEPREEPRDLRIGIAIARDEFDLVEKLTESELADALRREAQWVDQPYLLLAVADALDQPDAPMSLQLVRSKRGKPKESTFLRDLWVADFVKVNVDNGMKQEAVIAEVQQRLGISRATAMKALAEGRKRQQFVDTIKVYRDELLMDRESK</sequence>
<evidence type="ECO:0000313" key="1">
    <source>
        <dbReference type="EMBL" id="SMQ73796.1"/>
    </source>
</evidence>
<dbReference type="AlphaFoldDB" id="A0A1Y6FHC4"/>
<reference evidence="2" key="1">
    <citation type="submission" date="2017-04" db="EMBL/GenBank/DDBJ databases">
        <authorList>
            <person name="Varghese N."/>
            <person name="Submissions S."/>
        </authorList>
    </citation>
    <scope>NUCLEOTIDE SEQUENCE [LARGE SCALE GENOMIC DNA]</scope>
</reference>
<dbReference type="Proteomes" id="UP000194420">
    <property type="component" value="Unassembled WGS sequence"/>
</dbReference>
<dbReference type="EMBL" id="FXWG01000003">
    <property type="protein sequence ID" value="SMQ73796.1"/>
    <property type="molecule type" value="Genomic_DNA"/>
</dbReference>
<organism evidence="1 2">
    <name type="scientific">Altererythrobacter xiamenensis</name>
    <dbReference type="NCBI Taxonomy" id="1316679"/>
    <lineage>
        <taxon>Bacteria</taxon>
        <taxon>Pseudomonadati</taxon>
        <taxon>Pseudomonadota</taxon>
        <taxon>Alphaproteobacteria</taxon>
        <taxon>Sphingomonadales</taxon>
        <taxon>Erythrobacteraceae</taxon>
        <taxon>Altererythrobacter</taxon>
    </lineage>
</organism>